<dbReference type="SUPFAM" id="SSF53041">
    <property type="entry name" value="Resolvase-like"/>
    <property type="match status" value="1"/>
</dbReference>
<protein>
    <submittedName>
        <fullName evidence="6">Site-specific DNA recombinase</fullName>
    </submittedName>
</protein>
<evidence type="ECO:0000256" key="2">
    <source>
        <dbReference type="ARBA" id="ARBA00022908"/>
    </source>
</evidence>
<dbReference type="RefSeq" id="WP_091074248.1">
    <property type="nucleotide sequence ID" value="NZ_LT629799.1"/>
</dbReference>
<dbReference type="Proteomes" id="UP000198825">
    <property type="component" value="Chromosome I"/>
</dbReference>
<keyword evidence="7" id="KW-1185">Reference proteome</keyword>
<dbReference type="InterPro" id="IPR006120">
    <property type="entry name" value="Resolvase_HTH_dom"/>
</dbReference>
<feature type="domain" description="Resolvase/invertase-type recombinase catalytic" evidence="5">
    <location>
        <begin position="2"/>
        <end position="135"/>
    </location>
</feature>
<sequence length="216" mass="23414">MRTIGYVWVDALEHNGQFQRELLRQRGVDVVYEDVSAKVATQMRPQLTEALDAIGPGDVLVAWRLDRLGSTMSSVLALLELLGRRGVGVTTVAEGLDTTADGGALLGVIAAFTELDRCLSRQKTLNGVYAARARGRVGGRPRALSATNVDRVLMLREQGSSVREIAEQLGTSRATVYRVLDSVSLEGREERDAPSTFTLSLQGLADRHDDAHPATD</sequence>
<dbReference type="InterPro" id="IPR006119">
    <property type="entry name" value="Resolv_N"/>
</dbReference>
<comment type="similarity">
    <text evidence="1">Belongs to the site-specific recombinase resolvase family.</text>
</comment>
<dbReference type="PROSITE" id="PS51736">
    <property type="entry name" value="RECOMBINASES_3"/>
    <property type="match status" value="1"/>
</dbReference>
<dbReference type="InterPro" id="IPR050639">
    <property type="entry name" value="SSR_resolvase"/>
</dbReference>
<dbReference type="Pfam" id="PF02796">
    <property type="entry name" value="HTH_7"/>
    <property type="match status" value="1"/>
</dbReference>
<evidence type="ECO:0000313" key="6">
    <source>
        <dbReference type="EMBL" id="SDU91823.1"/>
    </source>
</evidence>
<dbReference type="CDD" id="cd00569">
    <property type="entry name" value="HTH_Hin_like"/>
    <property type="match status" value="1"/>
</dbReference>
<dbReference type="GO" id="GO:0015074">
    <property type="term" value="P:DNA integration"/>
    <property type="evidence" value="ECO:0007669"/>
    <property type="project" value="UniProtKB-KW"/>
</dbReference>
<proteinExistence type="inferred from homology"/>
<keyword evidence="3" id="KW-0238">DNA-binding</keyword>
<gene>
    <name evidence="6" type="ORF">SAMN04488544_1952</name>
</gene>
<organism evidence="6 7">
    <name type="scientific">Microlunatus sagamiharensis</name>
    <dbReference type="NCBI Taxonomy" id="546874"/>
    <lineage>
        <taxon>Bacteria</taxon>
        <taxon>Bacillati</taxon>
        <taxon>Actinomycetota</taxon>
        <taxon>Actinomycetes</taxon>
        <taxon>Propionibacteriales</taxon>
        <taxon>Propionibacteriaceae</taxon>
        <taxon>Microlunatus</taxon>
    </lineage>
</organism>
<name>A0A1H2MF10_9ACTN</name>
<evidence type="ECO:0000256" key="4">
    <source>
        <dbReference type="ARBA" id="ARBA00023172"/>
    </source>
</evidence>
<keyword evidence="4" id="KW-0233">DNA recombination</keyword>
<evidence type="ECO:0000259" key="5">
    <source>
        <dbReference type="PROSITE" id="PS51736"/>
    </source>
</evidence>
<dbReference type="GO" id="GO:0000150">
    <property type="term" value="F:DNA strand exchange activity"/>
    <property type="evidence" value="ECO:0007669"/>
    <property type="project" value="InterPro"/>
</dbReference>
<dbReference type="SMART" id="SM00857">
    <property type="entry name" value="Resolvase"/>
    <property type="match status" value="1"/>
</dbReference>
<dbReference type="PROSITE" id="PS00398">
    <property type="entry name" value="RECOMBINASES_2"/>
    <property type="match status" value="1"/>
</dbReference>
<dbReference type="OrthoDB" id="128993at2"/>
<dbReference type="Gene3D" id="1.10.10.60">
    <property type="entry name" value="Homeodomain-like"/>
    <property type="match status" value="1"/>
</dbReference>
<dbReference type="GO" id="GO:0003677">
    <property type="term" value="F:DNA binding"/>
    <property type="evidence" value="ECO:0007669"/>
    <property type="project" value="UniProtKB-KW"/>
</dbReference>
<dbReference type="STRING" id="546874.SAMN04488544_1952"/>
<dbReference type="CDD" id="cd03768">
    <property type="entry name" value="SR_ResInv"/>
    <property type="match status" value="1"/>
</dbReference>
<dbReference type="EMBL" id="LT629799">
    <property type="protein sequence ID" value="SDU91823.1"/>
    <property type="molecule type" value="Genomic_DNA"/>
</dbReference>
<dbReference type="Pfam" id="PF00239">
    <property type="entry name" value="Resolvase"/>
    <property type="match status" value="1"/>
</dbReference>
<reference evidence="7" key="1">
    <citation type="submission" date="2016-10" db="EMBL/GenBank/DDBJ databases">
        <authorList>
            <person name="Varghese N."/>
            <person name="Submissions S."/>
        </authorList>
    </citation>
    <scope>NUCLEOTIDE SEQUENCE [LARGE SCALE GENOMIC DNA]</scope>
    <source>
        <strain evidence="7">DSM 21743</strain>
    </source>
</reference>
<evidence type="ECO:0000256" key="1">
    <source>
        <dbReference type="ARBA" id="ARBA00009913"/>
    </source>
</evidence>
<dbReference type="SUPFAM" id="SSF46689">
    <property type="entry name" value="Homeodomain-like"/>
    <property type="match status" value="1"/>
</dbReference>
<dbReference type="PANTHER" id="PTHR30461">
    <property type="entry name" value="DNA-INVERTASE FROM LAMBDOID PROPHAGE"/>
    <property type="match status" value="1"/>
</dbReference>
<dbReference type="InterPro" id="IPR006118">
    <property type="entry name" value="Recombinase_CS"/>
</dbReference>
<dbReference type="AlphaFoldDB" id="A0A1H2MF10"/>
<dbReference type="PANTHER" id="PTHR30461:SF2">
    <property type="entry name" value="SERINE RECOMBINASE PINE-RELATED"/>
    <property type="match status" value="1"/>
</dbReference>
<accession>A0A1H2MF10</accession>
<evidence type="ECO:0000256" key="3">
    <source>
        <dbReference type="ARBA" id="ARBA00023125"/>
    </source>
</evidence>
<dbReference type="InterPro" id="IPR036162">
    <property type="entry name" value="Resolvase-like_N_sf"/>
</dbReference>
<dbReference type="Gene3D" id="3.40.50.1390">
    <property type="entry name" value="Resolvase, N-terminal catalytic domain"/>
    <property type="match status" value="1"/>
</dbReference>
<keyword evidence="2" id="KW-0229">DNA integration</keyword>
<evidence type="ECO:0000313" key="7">
    <source>
        <dbReference type="Proteomes" id="UP000198825"/>
    </source>
</evidence>
<dbReference type="InterPro" id="IPR009057">
    <property type="entry name" value="Homeodomain-like_sf"/>
</dbReference>